<evidence type="ECO:0000313" key="9">
    <source>
        <dbReference type="Proteomes" id="UP001497512"/>
    </source>
</evidence>
<dbReference type="Proteomes" id="UP001497512">
    <property type="component" value="Chromosome 10"/>
</dbReference>
<dbReference type="Pfam" id="PF07717">
    <property type="entry name" value="OB_NTP_bind"/>
    <property type="match status" value="1"/>
</dbReference>
<dbReference type="InterPro" id="IPR001650">
    <property type="entry name" value="Helicase_C-like"/>
</dbReference>
<organism evidence="8 9">
    <name type="scientific">Sphagnum troendelagicum</name>
    <dbReference type="NCBI Taxonomy" id="128251"/>
    <lineage>
        <taxon>Eukaryota</taxon>
        <taxon>Viridiplantae</taxon>
        <taxon>Streptophyta</taxon>
        <taxon>Embryophyta</taxon>
        <taxon>Bryophyta</taxon>
        <taxon>Sphagnophytina</taxon>
        <taxon>Sphagnopsida</taxon>
        <taxon>Sphagnales</taxon>
        <taxon>Sphagnaceae</taxon>
        <taxon>Sphagnum</taxon>
    </lineage>
</organism>
<gene>
    <name evidence="8" type="ORF">CSSPTR1EN2_LOCUS2919</name>
</gene>
<evidence type="ECO:0000256" key="2">
    <source>
        <dbReference type="ARBA" id="ARBA00022741"/>
    </source>
</evidence>
<dbReference type="SUPFAM" id="SSF52540">
    <property type="entry name" value="P-loop containing nucleoside triphosphate hydrolases"/>
    <property type="match status" value="1"/>
</dbReference>
<name>A0ABP0TFF9_9BRYO</name>
<sequence length="717" mass="79526">MEEEEKRKKRVLPINQYEGPILDAIANNTVVVIIGDTGSGKTTQLAQILYRAGYTSNGIVAVTQPRRVAAVSVARRVAYEMGVQLGDEVGYSIRFEDRTSSKTCIKYLTDGCLLRECLFDYKFQQYSVIILDEAHERSLNTDILLGLLKRVAAERKPELKVIVTSATLDGQKFSEYFFNCPVVTVPGKLYPVQLLYSVDRPVNYLDSSVQTALDIHVREPPGDILLFMTGQEEILKAISMLEERVKALEEGSCLDVEILPLYASLPPESQARVFLAPPSNCRRIIVATNLAETSLTVDGVVYVIDPGHVKQRQYDPATGIDSLTVVPISRVQAMQRAGRAGRTRAGKCYRLYPLSTYEHELLATTVPEIQRSSLTGAVLHLKSLDLPNLDILQFDFIDQPSMESLEDALRQLFVIDAIHSDGTITTLGKHMAELPLEPALARALLAAQELGCLSQALTVAGMLSCESIFFQAPRRGQGKKREREEGLLPSGGGYGDHIQYLQIYEAWQHHNFDVEWCKSHGLQGRSMRFAKDVRHQLAVIIMKKNPGGFEESATNKSKEKVSSARSLRKALCQGFANRLAQRMPRHNGYHIVSHRSQLVQIHPSASTLKVDEEGLYPEWVLYHELVASPRPYLRHVCVVEASWVAPALSKLQNVNISSLSGQGARRASSNMDAVQAGGVVINIEKILSSGGNEGSHVEIEAARARFLARKQSKTIKL</sequence>
<keyword evidence="9" id="KW-1185">Reference proteome</keyword>
<accession>A0ABP0TFF9</accession>
<dbReference type="InterPro" id="IPR011709">
    <property type="entry name" value="DEAD-box_helicase_OB_fold"/>
</dbReference>
<evidence type="ECO:0000256" key="4">
    <source>
        <dbReference type="ARBA" id="ARBA00022806"/>
    </source>
</evidence>
<evidence type="ECO:0000259" key="7">
    <source>
        <dbReference type="PROSITE" id="PS51194"/>
    </source>
</evidence>
<keyword evidence="4" id="KW-0347">Helicase</keyword>
<dbReference type="InterPro" id="IPR048333">
    <property type="entry name" value="HA2_WH"/>
</dbReference>
<evidence type="ECO:0000256" key="5">
    <source>
        <dbReference type="ARBA" id="ARBA00022840"/>
    </source>
</evidence>
<feature type="domain" description="Helicase C-terminal" evidence="7">
    <location>
        <begin position="208"/>
        <end position="385"/>
    </location>
</feature>
<evidence type="ECO:0000313" key="8">
    <source>
        <dbReference type="EMBL" id="CAK9195227.1"/>
    </source>
</evidence>
<keyword evidence="2" id="KW-0547">Nucleotide-binding</keyword>
<dbReference type="SMART" id="SM00847">
    <property type="entry name" value="HA2"/>
    <property type="match status" value="1"/>
</dbReference>
<dbReference type="Pfam" id="PF21010">
    <property type="entry name" value="HA2_C"/>
    <property type="match status" value="1"/>
</dbReference>
<evidence type="ECO:0000259" key="6">
    <source>
        <dbReference type="PROSITE" id="PS51192"/>
    </source>
</evidence>
<dbReference type="PROSITE" id="PS51192">
    <property type="entry name" value="HELICASE_ATP_BIND_1"/>
    <property type="match status" value="1"/>
</dbReference>
<keyword evidence="3" id="KW-0378">Hydrolase</keyword>
<keyword evidence="5" id="KW-0067">ATP-binding</keyword>
<dbReference type="SMART" id="SM00490">
    <property type="entry name" value="HELICc"/>
    <property type="match status" value="1"/>
</dbReference>
<feature type="domain" description="Helicase ATP-binding" evidence="6">
    <location>
        <begin position="22"/>
        <end position="186"/>
    </location>
</feature>
<dbReference type="PROSITE" id="PS51194">
    <property type="entry name" value="HELICASE_CTER"/>
    <property type="match status" value="1"/>
</dbReference>
<dbReference type="EMBL" id="OZ019902">
    <property type="protein sequence ID" value="CAK9195227.1"/>
    <property type="molecule type" value="Genomic_DNA"/>
</dbReference>
<evidence type="ECO:0000256" key="1">
    <source>
        <dbReference type="ARBA" id="ARBA00012552"/>
    </source>
</evidence>
<dbReference type="EC" id="3.6.4.13" evidence="1"/>
<dbReference type="Pfam" id="PF00271">
    <property type="entry name" value="Helicase_C"/>
    <property type="match status" value="1"/>
</dbReference>
<evidence type="ECO:0000256" key="3">
    <source>
        <dbReference type="ARBA" id="ARBA00022801"/>
    </source>
</evidence>
<dbReference type="InterPro" id="IPR014001">
    <property type="entry name" value="Helicase_ATP-bd"/>
</dbReference>
<dbReference type="CDD" id="cd18791">
    <property type="entry name" value="SF2_C_RHA"/>
    <property type="match status" value="1"/>
</dbReference>
<dbReference type="Gene3D" id="1.20.120.1080">
    <property type="match status" value="1"/>
</dbReference>
<dbReference type="Pfam" id="PF04408">
    <property type="entry name" value="WHD_HA2"/>
    <property type="match status" value="1"/>
</dbReference>
<dbReference type="SMART" id="SM00487">
    <property type="entry name" value="DEXDc"/>
    <property type="match status" value="1"/>
</dbReference>
<dbReference type="InterPro" id="IPR011545">
    <property type="entry name" value="DEAD/DEAH_box_helicase_dom"/>
</dbReference>
<protein>
    <recommendedName>
        <fullName evidence="1">RNA helicase</fullName>
        <ecNumber evidence="1">3.6.4.13</ecNumber>
    </recommendedName>
</protein>
<dbReference type="PANTHER" id="PTHR18934">
    <property type="entry name" value="ATP-DEPENDENT RNA HELICASE"/>
    <property type="match status" value="1"/>
</dbReference>
<reference evidence="8" key="1">
    <citation type="submission" date="2024-02" db="EMBL/GenBank/DDBJ databases">
        <authorList>
            <consortium name="ELIXIR-Norway"/>
            <consortium name="Elixir Norway"/>
        </authorList>
    </citation>
    <scope>NUCLEOTIDE SEQUENCE</scope>
</reference>
<proteinExistence type="predicted"/>
<dbReference type="Pfam" id="PF00270">
    <property type="entry name" value="DEAD"/>
    <property type="match status" value="1"/>
</dbReference>
<dbReference type="InterPro" id="IPR027417">
    <property type="entry name" value="P-loop_NTPase"/>
</dbReference>
<dbReference type="PANTHER" id="PTHR18934:SF234">
    <property type="entry name" value="PRE-MRNA-SPLICING FACTOR ATP-DEPENDENT RNA HELICASE DEAH4-RELATED"/>
    <property type="match status" value="1"/>
</dbReference>
<dbReference type="Gene3D" id="3.40.50.300">
    <property type="entry name" value="P-loop containing nucleotide triphosphate hydrolases"/>
    <property type="match status" value="2"/>
</dbReference>
<dbReference type="InterPro" id="IPR007502">
    <property type="entry name" value="Helicase-assoc_dom"/>
</dbReference>
<dbReference type="PROSITE" id="PS00690">
    <property type="entry name" value="DEAH_ATP_HELICASE"/>
    <property type="match status" value="1"/>
</dbReference>
<dbReference type="InterPro" id="IPR002464">
    <property type="entry name" value="DNA/RNA_helicase_DEAH_CS"/>
</dbReference>